<dbReference type="EMBL" id="JBHTOQ010000009">
    <property type="protein sequence ID" value="MFD1480773.1"/>
    <property type="molecule type" value="Genomic_DNA"/>
</dbReference>
<evidence type="ECO:0000313" key="2">
    <source>
        <dbReference type="Proteomes" id="UP001597302"/>
    </source>
</evidence>
<dbReference type="Proteomes" id="UP001597302">
    <property type="component" value="Unassembled WGS sequence"/>
</dbReference>
<proteinExistence type="predicted"/>
<keyword evidence="2" id="KW-1185">Reference proteome</keyword>
<reference evidence="2" key="1">
    <citation type="journal article" date="2019" name="Int. J. Syst. Evol. Microbiol.">
        <title>The Global Catalogue of Microorganisms (GCM) 10K type strain sequencing project: providing services to taxonomists for standard genome sequencing and annotation.</title>
        <authorList>
            <consortium name="The Broad Institute Genomics Platform"/>
            <consortium name="The Broad Institute Genome Sequencing Center for Infectious Disease"/>
            <person name="Wu L."/>
            <person name="Ma J."/>
        </authorList>
    </citation>
    <scope>NUCLEOTIDE SEQUENCE [LARGE SCALE GENOMIC DNA]</scope>
    <source>
        <strain evidence="2">CCM 8875</strain>
    </source>
</reference>
<organism evidence="1 2">
    <name type="scientific">Paracoccus nototheniae</name>
    <dbReference type="NCBI Taxonomy" id="2489002"/>
    <lineage>
        <taxon>Bacteria</taxon>
        <taxon>Pseudomonadati</taxon>
        <taxon>Pseudomonadota</taxon>
        <taxon>Alphaproteobacteria</taxon>
        <taxon>Rhodobacterales</taxon>
        <taxon>Paracoccaceae</taxon>
        <taxon>Paracoccus</taxon>
    </lineage>
</organism>
<dbReference type="RefSeq" id="WP_131577279.1">
    <property type="nucleotide sequence ID" value="NZ_CBCSAJ010000041.1"/>
</dbReference>
<gene>
    <name evidence="1" type="ORF">ACFQ5P_05660</name>
</gene>
<evidence type="ECO:0008006" key="3">
    <source>
        <dbReference type="Google" id="ProtNLM"/>
    </source>
</evidence>
<name>A0ABW4DVT4_9RHOB</name>
<protein>
    <recommendedName>
        <fullName evidence="3">Restriction endonuclease</fullName>
    </recommendedName>
</protein>
<accession>A0ABW4DVT4</accession>
<sequence>MPWNEKVLDNLEQIYWSPDKIGLKPIKRQPTPDGAGFFVPKERLAGGKSLYSRGQAYAEWRPAITKKEELLNQVLEIALAIAPSSFVANVFFAPLGIRPAGRIRTIGREVGERHSEFAPRQFTQHDGLYVSDNAIVMMEMKLKARTSIEQYLKYCTLAALEEMVGGKKDHVGMIYLVPIGAVSRTRKDLWLDDPEAMDQIWNDPAAYTDKSPLLRLLANHPEQIRNVGERLVLQIITWDDFLRAMLETRDDAAAAGNETLENLMQGMIAQIEATPDCGLRHADESK</sequence>
<comment type="caution">
    <text evidence="1">The sequence shown here is derived from an EMBL/GenBank/DDBJ whole genome shotgun (WGS) entry which is preliminary data.</text>
</comment>
<evidence type="ECO:0000313" key="1">
    <source>
        <dbReference type="EMBL" id="MFD1480773.1"/>
    </source>
</evidence>